<keyword evidence="2 5" id="KW-0732">Signal</keyword>
<dbReference type="Pfam" id="PF17189">
    <property type="entry name" value="Glyco_hydro_30C"/>
    <property type="match status" value="1"/>
</dbReference>
<comment type="caution">
    <text evidence="8">The sequence shown here is derived from an EMBL/GenBank/DDBJ whole genome shotgun (WGS) entry which is preliminary data.</text>
</comment>
<dbReference type="InterPro" id="IPR033453">
    <property type="entry name" value="Glyco_hydro_30_TIM-barrel"/>
</dbReference>
<dbReference type="PANTHER" id="PTHR11069">
    <property type="entry name" value="GLUCOSYLCERAMIDASE"/>
    <property type="match status" value="1"/>
</dbReference>
<dbReference type="Gene3D" id="3.20.20.80">
    <property type="entry name" value="Glycosidases"/>
    <property type="match status" value="1"/>
</dbReference>
<evidence type="ECO:0000259" key="7">
    <source>
        <dbReference type="Pfam" id="PF17189"/>
    </source>
</evidence>
<keyword evidence="9" id="KW-1185">Reference proteome</keyword>
<keyword evidence="3 4" id="KW-0378">Hydrolase</keyword>
<protein>
    <submittedName>
        <fullName evidence="8">Glycoside hydrolase family 30 beta sandwich domain-containing protein</fullName>
    </submittedName>
</protein>
<dbReference type="Proteomes" id="UP001365405">
    <property type="component" value="Unassembled WGS sequence"/>
</dbReference>
<evidence type="ECO:0000259" key="6">
    <source>
        <dbReference type="Pfam" id="PF02055"/>
    </source>
</evidence>
<sequence length="511" mass="54862">MTLASWRTVALCTPVALVAALAGCAATPPAVTPTAAVWITTGDKTQLLARNADVPIRRDGVADAADAAGTLQISVDATQRHQRMAGFGASMTDASAWLIQHRMSAPQREALLRELFGRADSRADSGAGQPGVGFDLTRLTIGASDFSRHHYSLNDLPPGVSSDPGLTHFSLAPNRDDVLPVMRQALAINPALQVMASPWSAPAWMKTSGSLIKGTLRDDAYGPFARYLLKYVDAMRAEGVPIFALTVQNEPHFEPDDYPGMRLMPPQRIRLLADQLGPLLKARTEARVVSPQIIDWDHNWDEPQSPRAVLSDPAARAVVSGIGWHCYAGDVAVQAQLQAEFPDKDGWFTECSGGEWKPHWPETLPWLARHLVVGAVRGGARGVLMWNLALDEQFGPHKGGCKDCRGVVTIDSRSGAVTRNMEYYVLAHASRFVRPGAQRIASTDAAGPVDAASGPALRSVAFRNADDGSRVLVLVNSSAQAQAVAVRDEAGRRFTQAVPPASLVTLTWAGE</sequence>
<dbReference type="EMBL" id="JBBUTH010000011">
    <property type="protein sequence ID" value="MEK8053186.1"/>
    <property type="molecule type" value="Genomic_DNA"/>
</dbReference>
<dbReference type="PROSITE" id="PS51257">
    <property type="entry name" value="PROKAR_LIPOPROTEIN"/>
    <property type="match status" value="1"/>
</dbReference>
<dbReference type="Pfam" id="PF02055">
    <property type="entry name" value="Glyco_hydro_30"/>
    <property type="match status" value="1"/>
</dbReference>
<evidence type="ECO:0000256" key="1">
    <source>
        <dbReference type="ARBA" id="ARBA00005382"/>
    </source>
</evidence>
<dbReference type="InterPro" id="IPR001139">
    <property type="entry name" value="Glyco_hydro_30"/>
</dbReference>
<accession>A0ABU9CMY5</accession>
<dbReference type="PANTHER" id="PTHR11069:SF23">
    <property type="entry name" value="LYSOSOMAL ACID GLUCOSYLCERAMIDASE"/>
    <property type="match status" value="1"/>
</dbReference>
<dbReference type="InterPro" id="IPR033452">
    <property type="entry name" value="GH30_C"/>
</dbReference>
<proteinExistence type="inferred from homology"/>
<evidence type="ECO:0000313" key="9">
    <source>
        <dbReference type="Proteomes" id="UP001365405"/>
    </source>
</evidence>
<dbReference type="InterPro" id="IPR013780">
    <property type="entry name" value="Glyco_hydro_b"/>
</dbReference>
<gene>
    <name evidence="8" type="ORF">AACH10_23225</name>
</gene>
<organism evidence="8 9">
    <name type="scientific">Pseudaquabacterium inlustre</name>
    <dbReference type="NCBI Taxonomy" id="2984192"/>
    <lineage>
        <taxon>Bacteria</taxon>
        <taxon>Pseudomonadati</taxon>
        <taxon>Pseudomonadota</taxon>
        <taxon>Betaproteobacteria</taxon>
        <taxon>Burkholderiales</taxon>
        <taxon>Sphaerotilaceae</taxon>
        <taxon>Pseudaquabacterium</taxon>
    </lineage>
</organism>
<evidence type="ECO:0000256" key="5">
    <source>
        <dbReference type="SAM" id="SignalP"/>
    </source>
</evidence>
<evidence type="ECO:0000313" key="8">
    <source>
        <dbReference type="EMBL" id="MEK8053186.1"/>
    </source>
</evidence>
<feature type="domain" description="Glycosyl hydrolase family 30 beta sandwich" evidence="7">
    <location>
        <begin position="436"/>
        <end position="506"/>
    </location>
</feature>
<evidence type="ECO:0000256" key="2">
    <source>
        <dbReference type="ARBA" id="ARBA00022729"/>
    </source>
</evidence>
<dbReference type="Gene3D" id="2.60.40.1180">
    <property type="entry name" value="Golgi alpha-mannosidase II"/>
    <property type="match status" value="1"/>
</dbReference>
<dbReference type="RefSeq" id="WP_341412930.1">
    <property type="nucleotide sequence ID" value="NZ_JBBUTH010000011.1"/>
</dbReference>
<dbReference type="GO" id="GO:0016787">
    <property type="term" value="F:hydrolase activity"/>
    <property type="evidence" value="ECO:0007669"/>
    <property type="project" value="UniProtKB-KW"/>
</dbReference>
<reference evidence="8 9" key="1">
    <citation type="submission" date="2024-04" db="EMBL/GenBank/DDBJ databases">
        <title>Novel species of the genus Ideonella isolated from streams.</title>
        <authorList>
            <person name="Lu H."/>
        </authorList>
    </citation>
    <scope>NUCLEOTIDE SEQUENCE [LARGE SCALE GENOMIC DNA]</scope>
    <source>
        <strain evidence="8 9">DXS22W</strain>
    </source>
</reference>
<feature type="signal peptide" evidence="5">
    <location>
        <begin position="1"/>
        <end position="25"/>
    </location>
</feature>
<dbReference type="InterPro" id="IPR017853">
    <property type="entry name" value="GH"/>
</dbReference>
<feature type="domain" description="Glycosyl hydrolase family 30 TIM-barrel" evidence="6">
    <location>
        <begin position="85"/>
        <end position="432"/>
    </location>
</feature>
<evidence type="ECO:0000256" key="4">
    <source>
        <dbReference type="RuleBase" id="RU361188"/>
    </source>
</evidence>
<evidence type="ECO:0000256" key="3">
    <source>
        <dbReference type="ARBA" id="ARBA00022801"/>
    </source>
</evidence>
<dbReference type="SUPFAM" id="SSF51445">
    <property type="entry name" value="(Trans)glycosidases"/>
    <property type="match status" value="1"/>
</dbReference>
<comment type="similarity">
    <text evidence="1 4">Belongs to the glycosyl hydrolase 30 family.</text>
</comment>
<feature type="chain" id="PRO_5045609783" evidence="5">
    <location>
        <begin position="26"/>
        <end position="511"/>
    </location>
</feature>
<name>A0ABU9CMY5_9BURK</name>
<keyword evidence="4" id="KW-0326">Glycosidase</keyword>